<evidence type="ECO:0000256" key="5">
    <source>
        <dbReference type="ARBA" id="ARBA00022692"/>
    </source>
</evidence>
<dbReference type="InterPro" id="IPR004772">
    <property type="entry name" value="TrkH"/>
</dbReference>
<keyword evidence="8" id="KW-0406">Ion transport</keyword>
<feature type="transmembrane region" description="Helical" evidence="10">
    <location>
        <begin position="257"/>
        <end position="277"/>
    </location>
</feature>
<keyword evidence="4" id="KW-0633">Potassium transport</keyword>
<organism evidence="11 12">
    <name type="scientific">Peredibacter starrii</name>
    <dbReference type="NCBI Taxonomy" id="28202"/>
    <lineage>
        <taxon>Bacteria</taxon>
        <taxon>Pseudomonadati</taxon>
        <taxon>Bdellovibrionota</taxon>
        <taxon>Bacteriovoracia</taxon>
        <taxon>Bacteriovoracales</taxon>
        <taxon>Bacteriovoracaceae</taxon>
        <taxon>Peredibacter</taxon>
    </lineage>
</organism>
<evidence type="ECO:0000256" key="3">
    <source>
        <dbReference type="ARBA" id="ARBA00022475"/>
    </source>
</evidence>
<name>A0AAX4HNT3_9BACT</name>
<evidence type="ECO:0000256" key="10">
    <source>
        <dbReference type="SAM" id="Phobius"/>
    </source>
</evidence>
<evidence type="ECO:0000313" key="11">
    <source>
        <dbReference type="EMBL" id="WPU64964.1"/>
    </source>
</evidence>
<evidence type="ECO:0000256" key="9">
    <source>
        <dbReference type="ARBA" id="ARBA00023136"/>
    </source>
</evidence>
<keyword evidence="7 10" id="KW-1133">Transmembrane helix</keyword>
<feature type="transmembrane region" description="Helical" evidence="10">
    <location>
        <begin position="475"/>
        <end position="496"/>
    </location>
</feature>
<feature type="transmembrane region" description="Helical" evidence="10">
    <location>
        <begin position="535"/>
        <end position="555"/>
    </location>
</feature>
<dbReference type="Proteomes" id="UP001324634">
    <property type="component" value="Chromosome"/>
</dbReference>
<feature type="transmembrane region" description="Helical" evidence="10">
    <location>
        <begin position="141"/>
        <end position="163"/>
    </location>
</feature>
<feature type="transmembrane region" description="Helical" evidence="10">
    <location>
        <begin position="358"/>
        <end position="377"/>
    </location>
</feature>
<keyword evidence="12" id="KW-1185">Reference proteome</keyword>
<dbReference type="Pfam" id="PF02386">
    <property type="entry name" value="TrkH"/>
    <property type="match status" value="1"/>
</dbReference>
<evidence type="ECO:0000256" key="8">
    <source>
        <dbReference type="ARBA" id="ARBA00023065"/>
    </source>
</evidence>
<feature type="transmembrane region" description="Helical" evidence="10">
    <location>
        <begin position="202"/>
        <end position="226"/>
    </location>
</feature>
<proteinExistence type="predicted"/>
<dbReference type="AlphaFoldDB" id="A0AAX4HNT3"/>
<evidence type="ECO:0000256" key="1">
    <source>
        <dbReference type="ARBA" id="ARBA00004651"/>
    </source>
</evidence>
<dbReference type="EMBL" id="CP139487">
    <property type="protein sequence ID" value="WPU64964.1"/>
    <property type="molecule type" value="Genomic_DNA"/>
</dbReference>
<dbReference type="NCBIfam" id="TIGR00933">
    <property type="entry name" value="2a38"/>
    <property type="match status" value="1"/>
</dbReference>
<feature type="transmembrane region" description="Helical" evidence="10">
    <location>
        <begin position="318"/>
        <end position="337"/>
    </location>
</feature>
<reference evidence="11 12" key="1">
    <citation type="submission" date="2023-11" db="EMBL/GenBank/DDBJ databases">
        <title>Peredibacter starrii A3.12.</title>
        <authorList>
            <person name="Mitchell R.J."/>
        </authorList>
    </citation>
    <scope>NUCLEOTIDE SEQUENCE [LARGE SCALE GENOMIC DNA]</scope>
    <source>
        <strain evidence="11 12">A3.12</strain>
    </source>
</reference>
<dbReference type="GO" id="GO:0015379">
    <property type="term" value="F:potassium:chloride symporter activity"/>
    <property type="evidence" value="ECO:0007669"/>
    <property type="project" value="InterPro"/>
</dbReference>
<feature type="transmembrane region" description="Helical" evidence="10">
    <location>
        <begin position="286"/>
        <end position="306"/>
    </location>
</feature>
<dbReference type="RefSeq" id="WP_321394767.1">
    <property type="nucleotide sequence ID" value="NZ_CP139487.1"/>
</dbReference>
<keyword evidence="6" id="KW-0630">Potassium</keyword>
<evidence type="ECO:0000256" key="2">
    <source>
        <dbReference type="ARBA" id="ARBA00022448"/>
    </source>
</evidence>
<comment type="subcellular location">
    <subcellularLocation>
        <location evidence="1">Cell membrane</location>
        <topology evidence="1">Multi-pass membrane protein</topology>
    </subcellularLocation>
</comment>
<protein>
    <submittedName>
        <fullName evidence="11">TrkH family potassium uptake protein</fullName>
    </submittedName>
</protein>
<feature type="transmembrane region" description="Helical" evidence="10">
    <location>
        <begin position="169"/>
        <end position="190"/>
    </location>
</feature>
<feature type="transmembrane region" description="Helical" evidence="10">
    <location>
        <begin position="39"/>
        <end position="61"/>
    </location>
</feature>
<keyword evidence="9 10" id="KW-0472">Membrane</keyword>
<evidence type="ECO:0000256" key="7">
    <source>
        <dbReference type="ARBA" id="ARBA00022989"/>
    </source>
</evidence>
<dbReference type="KEGG" id="psti:SOO65_19910"/>
<dbReference type="GO" id="GO:0005886">
    <property type="term" value="C:plasma membrane"/>
    <property type="evidence" value="ECO:0007669"/>
    <property type="project" value="UniProtKB-SubCell"/>
</dbReference>
<evidence type="ECO:0000256" key="6">
    <source>
        <dbReference type="ARBA" id="ARBA00022958"/>
    </source>
</evidence>
<evidence type="ECO:0000256" key="4">
    <source>
        <dbReference type="ARBA" id="ARBA00022538"/>
    </source>
</evidence>
<keyword evidence="2" id="KW-0813">Transport</keyword>
<evidence type="ECO:0000313" key="12">
    <source>
        <dbReference type="Proteomes" id="UP001324634"/>
    </source>
</evidence>
<feature type="transmembrane region" description="Helical" evidence="10">
    <location>
        <begin position="508"/>
        <end position="529"/>
    </location>
</feature>
<dbReference type="PANTHER" id="PTHR32024">
    <property type="entry name" value="TRK SYSTEM POTASSIUM UPTAKE PROTEIN TRKG-RELATED"/>
    <property type="match status" value="1"/>
</dbReference>
<dbReference type="InterPro" id="IPR003445">
    <property type="entry name" value="Cat_transpt"/>
</dbReference>
<sequence>MNYFMGRIPLLLEIFVNGFFVLVYTLQKANRFPHFLAKIPMELILTHAIWVVPLVLFITLASNFLKSDGFEDFFRRYVFSLIIFVPLMITWGDIEFIYWLSAVHLFSTVISFYEKEETATKANFTGASSFLFRLKLAPAEVVLLSFGGWIFLGALILILPVSAAPGKSIAFIDALFMATSATCVTGLSSISLPDEFSIFGQMVMLILTQVGGLGIMTLSSSMAVIMGKNLQMREQVIMHDVLDTSSSEELLGLIVDIIRYTFVIEFIGAIILTMGFYQEGFEIGQALYFGFFHSIMAFCNAGYALFNNNFEDFKFEPLITMTVACLIILGGIGFSVMKDVGNAVKYKRSFKNLTVHTKIVLSVNTLLLAFGTIYLFFGEFLHAFQDMSMWERFQVSFFQSVTPRTAGFNTINLNALHPHSLYMLVLLMFIGASPGSTGGGVKTTTFAVLLQSVTATLKGKFDVEFFERRIPAATVVKSIAIFIISLIVVSVGVLVMMRLEPDKSFLALLFEVTSAFGTVGLSLGITPFLTVLGKITIILMMFVGRVGPLTLVLAVGSRAVLPNKVEYPEGKVLIG</sequence>
<keyword evidence="5 10" id="KW-0812">Transmembrane</keyword>
<feature type="transmembrane region" description="Helical" evidence="10">
    <location>
        <begin position="7"/>
        <end position="27"/>
    </location>
</feature>
<dbReference type="PANTHER" id="PTHR32024:SF1">
    <property type="entry name" value="KTR SYSTEM POTASSIUM UPTAKE PROTEIN B"/>
    <property type="match status" value="1"/>
</dbReference>
<keyword evidence="3" id="KW-1003">Cell membrane</keyword>
<gene>
    <name evidence="11" type="ORF">SOO65_19910</name>
</gene>
<accession>A0AAX4HNT3</accession>